<dbReference type="AlphaFoldDB" id="A0A0A9GTL5"/>
<organism evidence="2">
    <name type="scientific">Arundo donax</name>
    <name type="common">Giant reed</name>
    <name type="synonym">Donax arundinaceus</name>
    <dbReference type="NCBI Taxonomy" id="35708"/>
    <lineage>
        <taxon>Eukaryota</taxon>
        <taxon>Viridiplantae</taxon>
        <taxon>Streptophyta</taxon>
        <taxon>Embryophyta</taxon>
        <taxon>Tracheophyta</taxon>
        <taxon>Spermatophyta</taxon>
        <taxon>Magnoliopsida</taxon>
        <taxon>Liliopsida</taxon>
        <taxon>Poales</taxon>
        <taxon>Poaceae</taxon>
        <taxon>PACMAD clade</taxon>
        <taxon>Arundinoideae</taxon>
        <taxon>Arundineae</taxon>
        <taxon>Arundo</taxon>
    </lineage>
</organism>
<accession>A0A0A9GTL5</accession>
<reference evidence="2" key="1">
    <citation type="submission" date="2014-09" db="EMBL/GenBank/DDBJ databases">
        <authorList>
            <person name="Magalhaes I.L.F."/>
            <person name="Oliveira U."/>
            <person name="Santos F.R."/>
            <person name="Vidigal T.H.D.A."/>
            <person name="Brescovit A.D."/>
            <person name="Santos A.J."/>
        </authorList>
    </citation>
    <scope>NUCLEOTIDE SEQUENCE</scope>
    <source>
        <tissue evidence="2">Shoot tissue taken approximately 20 cm above the soil surface</tissue>
    </source>
</reference>
<name>A0A0A9GTL5_ARUDO</name>
<evidence type="ECO:0000313" key="2">
    <source>
        <dbReference type="EMBL" id="JAE27887.1"/>
    </source>
</evidence>
<dbReference type="EMBL" id="GBRH01170009">
    <property type="protein sequence ID" value="JAE27887.1"/>
    <property type="molecule type" value="Transcribed_RNA"/>
</dbReference>
<reference evidence="2" key="2">
    <citation type="journal article" date="2015" name="Data Brief">
        <title>Shoot transcriptome of the giant reed, Arundo donax.</title>
        <authorList>
            <person name="Barrero R.A."/>
            <person name="Guerrero F.D."/>
            <person name="Moolhuijzen P."/>
            <person name="Goolsby J.A."/>
            <person name="Tidwell J."/>
            <person name="Bellgard S.E."/>
            <person name="Bellgard M.I."/>
        </authorList>
    </citation>
    <scope>NUCLEOTIDE SEQUENCE</scope>
    <source>
        <tissue evidence="2">Shoot tissue taken approximately 20 cm above the soil surface</tissue>
    </source>
</reference>
<feature type="compositionally biased region" description="Basic and acidic residues" evidence="1">
    <location>
        <begin position="19"/>
        <end position="29"/>
    </location>
</feature>
<feature type="region of interest" description="Disordered" evidence="1">
    <location>
        <begin position="1"/>
        <end position="29"/>
    </location>
</feature>
<proteinExistence type="predicted"/>
<protein>
    <submittedName>
        <fullName evidence="2">Uncharacterized protein</fullName>
    </submittedName>
</protein>
<evidence type="ECO:0000256" key="1">
    <source>
        <dbReference type="SAM" id="MobiDB-lite"/>
    </source>
</evidence>
<sequence length="29" mass="2956">MRCGGGRASSSPPPPTEIGDGKESTRLLV</sequence>